<dbReference type="Proteomes" id="UP000218505">
    <property type="component" value="Chromosome"/>
</dbReference>
<organism evidence="2 3">
    <name type="scientific">Actinosynnema pretiosum</name>
    <dbReference type="NCBI Taxonomy" id="42197"/>
    <lineage>
        <taxon>Bacteria</taxon>
        <taxon>Bacillati</taxon>
        <taxon>Actinomycetota</taxon>
        <taxon>Actinomycetes</taxon>
        <taxon>Pseudonocardiales</taxon>
        <taxon>Pseudonocardiaceae</taxon>
        <taxon>Actinosynnema</taxon>
    </lineage>
</organism>
<evidence type="ECO:0000313" key="2">
    <source>
        <dbReference type="EMBL" id="ATE56130.1"/>
    </source>
</evidence>
<keyword evidence="3" id="KW-1185">Reference proteome</keyword>
<dbReference type="KEGG" id="apre:CNX65_25000"/>
<dbReference type="RefSeq" id="WP_096495951.1">
    <property type="nucleotide sequence ID" value="NZ_CP023445.1"/>
</dbReference>
<proteinExistence type="predicted"/>
<dbReference type="AlphaFoldDB" id="A0A290ZAT0"/>
<gene>
    <name evidence="2" type="ORF">CNX65_25000</name>
</gene>
<evidence type="ECO:0000256" key="1">
    <source>
        <dbReference type="SAM" id="MobiDB-lite"/>
    </source>
</evidence>
<name>A0A290ZAT0_9PSEU</name>
<evidence type="ECO:0000313" key="3">
    <source>
        <dbReference type="Proteomes" id="UP000218505"/>
    </source>
</evidence>
<sequence>MSGTPDDLTPEKELKAAAARLGKQALQALKRGDHDQADFMARWAAHAEAGLSPEVETDGNSDDGDEDDGRGR</sequence>
<dbReference type="EMBL" id="CP023445">
    <property type="protein sequence ID" value="ATE56130.1"/>
    <property type="molecule type" value="Genomic_DNA"/>
</dbReference>
<feature type="compositionally biased region" description="Acidic residues" evidence="1">
    <location>
        <begin position="55"/>
        <end position="72"/>
    </location>
</feature>
<accession>A0A290ZAT0</accession>
<feature type="region of interest" description="Disordered" evidence="1">
    <location>
        <begin position="40"/>
        <end position="72"/>
    </location>
</feature>
<protein>
    <submittedName>
        <fullName evidence="2">Uncharacterized protein</fullName>
    </submittedName>
</protein>
<reference evidence="2" key="1">
    <citation type="submission" date="2017-09" db="EMBL/GenBank/DDBJ databases">
        <title>Complete Genome Sequence of ansamitocin-producing Bacterium Actinosynnema pretiosum X47.</title>
        <authorList>
            <person name="Cao G."/>
            <person name="Zong G."/>
            <person name="Zhong C."/>
            <person name="Fu J."/>
        </authorList>
    </citation>
    <scope>NUCLEOTIDE SEQUENCE [LARGE SCALE GENOMIC DNA]</scope>
    <source>
        <strain evidence="2">X47</strain>
    </source>
</reference>